<evidence type="ECO:0008006" key="4">
    <source>
        <dbReference type="Google" id="ProtNLM"/>
    </source>
</evidence>
<reference evidence="2 3" key="1">
    <citation type="journal article" date="2016" name="Mol. Biol. Evol.">
        <title>Comparative Genomics of Early-Diverging Mushroom-Forming Fungi Provides Insights into the Origins of Lignocellulose Decay Capabilities.</title>
        <authorList>
            <person name="Nagy L.G."/>
            <person name="Riley R."/>
            <person name="Tritt A."/>
            <person name="Adam C."/>
            <person name="Daum C."/>
            <person name="Floudas D."/>
            <person name="Sun H."/>
            <person name="Yadav J.S."/>
            <person name="Pangilinan J."/>
            <person name="Larsson K.H."/>
            <person name="Matsuura K."/>
            <person name="Barry K."/>
            <person name="Labutti K."/>
            <person name="Kuo R."/>
            <person name="Ohm R.A."/>
            <person name="Bhattacharya S.S."/>
            <person name="Shirouzu T."/>
            <person name="Yoshinaga Y."/>
            <person name="Martin F.M."/>
            <person name="Grigoriev I.V."/>
            <person name="Hibbett D.S."/>
        </authorList>
    </citation>
    <scope>NUCLEOTIDE SEQUENCE [LARGE SCALE GENOMIC DNA]</scope>
    <source>
        <strain evidence="2 3">CBS 109695</strain>
    </source>
</reference>
<accession>A0A166SU14</accession>
<feature type="chain" id="PRO_5007879718" description="Cell wall protein" evidence="1">
    <location>
        <begin position="19"/>
        <end position="182"/>
    </location>
</feature>
<evidence type="ECO:0000313" key="3">
    <source>
        <dbReference type="Proteomes" id="UP000076532"/>
    </source>
</evidence>
<sequence length="182" mass="18025">MLASTLISLAVATGSVLAMPAAPPALGTPVASNECAKYTDGEGFNAICAPLFEVTSTLIFQANDINTNTDAILKIVSGAIPSDNVLGQLTKIATTGLISGTAYAAGSSINGVATAIENATPGCKCDLASCYSALTGAAQAASINSNAQAAYAEANFACASYYNNAQVNKAVPGCAAFNGTTA</sequence>
<dbReference type="AlphaFoldDB" id="A0A166SU14"/>
<gene>
    <name evidence="2" type="ORF">FIBSPDRAFT_926698</name>
</gene>
<evidence type="ECO:0000256" key="1">
    <source>
        <dbReference type="SAM" id="SignalP"/>
    </source>
</evidence>
<name>A0A166SU14_9AGAM</name>
<evidence type="ECO:0000313" key="2">
    <source>
        <dbReference type="EMBL" id="KZP29825.1"/>
    </source>
</evidence>
<keyword evidence="1" id="KW-0732">Signal</keyword>
<proteinExistence type="predicted"/>
<dbReference type="Proteomes" id="UP000076532">
    <property type="component" value="Unassembled WGS sequence"/>
</dbReference>
<dbReference type="EMBL" id="KV417496">
    <property type="protein sequence ID" value="KZP29825.1"/>
    <property type="molecule type" value="Genomic_DNA"/>
</dbReference>
<organism evidence="2 3">
    <name type="scientific">Athelia psychrophila</name>
    <dbReference type="NCBI Taxonomy" id="1759441"/>
    <lineage>
        <taxon>Eukaryota</taxon>
        <taxon>Fungi</taxon>
        <taxon>Dikarya</taxon>
        <taxon>Basidiomycota</taxon>
        <taxon>Agaricomycotina</taxon>
        <taxon>Agaricomycetes</taxon>
        <taxon>Agaricomycetidae</taxon>
        <taxon>Atheliales</taxon>
        <taxon>Atheliaceae</taxon>
        <taxon>Athelia</taxon>
    </lineage>
</organism>
<keyword evidence="3" id="KW-1185">Reference proteome</keyword>
<dbReference type="OrthoDB" id="10534580at2759"/>
<feature type="signal peptide" evidence="1">
    <location>
        <begin position="1"/>
        <end position="18"/>
    </location>
</feature>
<protein>
    <recommendedName>
        <fullName evidence="4">Cell wall protein</fullName>
    </recommendedName>
</protein>